<dbReference type="InterPro" id="IPR013221">
    <property type="entry name" value="Mur_ligase_cen"/>
</dbReference>
<keyword evidence="9 10" id="KW-0133">Cell shape</keyword>
<evidence type="ECO:0000256" key="1">
    <source>
        <dbReference type="ARBA" id="ARBA00004496"/>
    </source>
</evidence>
<dbReference type="Gene3D" id="3.40.1190.10">
    <property type="entry name" value="Mur-like, catalytic domain"/>
    <property type="match status" value="1"/>
</dbReference>
<feature type="domain" description="Mur ligase C-terminal" evidence="12">
    <location>
        <begin position="337"/>
        <end position="455"/>
    </location>
</feature>
<dbReference type="InterPro" id="IPR005762">
    <property type="entry name" value="MurD"/>
</dbReference>
<keyword evidence="3 9" id="KW-0963">Cytoplasm</keyword>
<keyword evidence="15" id="KW-1185">Reference proteome</keyword>
<organism evidence="14 15">
    <name type="scientific">Actinoalloteichus hymeniacidonis</name>
    <dbReference type="NCBI Taxonomy" id="340345"/>
    <lineage>
        <taxon>Bacteria</taxon>
        <taxon>Bacillati</taxon>
        <taxon>Actinomycetota</taxon>
        <taxon>Actinomycetes</taxon>
        <taxon>Pseudonocardiales</taxon>
        <taxon>Pseudonocardiaceae</taxon>
        <taxon>Actinoalloteichus</taxon>
    </lineage>
</organism>
<comment type="similarity">
    <text evidence="9">Belongs to the MurCDEF family.</text>
</comment>
<protein>
    <recommendedName>
        <fullName evidence="9 10">UDP-N-acetylmuramoylalanine--D-glutamate ligase</fullName>
        <ecNumber evidence="9 10">6.3.2.9</ecNumber>
    </recommendedName>
    <alternativeName>
        <fullName evidence="9">D-glutamic acid-adding enzyme</fullName>
    </alternativeName>
    <alternativeName>
        <fullName evidence="9">UDP-N-acetylmuramoyl-L-alanyl-D-glutamate synthetase</fullName>
    </alternativeName>
</protein>
<dbReference type="HAMAP" id="MF_00639">
    <property type="entry name" value="MurD"/>
    <property type="match status" value="1"/>
</dbReference>
<dbReference type="GO" id="GO:0005737">
    <property type="term" value="C:cytoplasm"/>
    <property type="evidence" value="ECO:0007669"/>
    <property type="project" value="UniProtKB-SubCell"/>
</dbReference>
<dbReference type="InterPro" id="IPR036615">
    <property type="entry name" value="Mur_ligase_C_dom_sf"/>
</dbReference>
<dbReference type="InterPro" id="IPR004101">
    <property type="entry name" value="Mur_ligase_C"/>
</dbReference>
<accession>A0AAC9HNS0</accession>
<dbReference type="InterPro" id="IPR036565">
    <property type="entry name" value="Mur-like_cat_sf"/>
</dbReference>
<evidence type="ECO:0000256" key="10">
    <source>
        <dbReference type="RuleBase" id="RU003664"/>
    </source>
</evidence>
<dbReference type="Gene3D" id="3.90.190.20">
    <property type="entry name" value="Mur ligase, C-terminal domain"/>
    <property type="match status" value="1"/>
</dbReference>
<keyword evidence="4 9" id="KW-0436">Ligase</keyword>
<sequence>MKSTRQPDVPRTGGTGCDQRKEVAVTGSPFAGASVVVAGAGVSGRSAAAALLAQGAEVSVVDGSAVRIESMNLPGITGLVGVDVVPPGTDLVVTSPGWRPSSPLLVSAAEAGIEVIGEVELAWRLDRLRPDGPADWLVVTGTNGKTTTVTMVESILAAAGLDAVACGNVGLPVVDAVAAGHRVLAVELSSFQLHWSSSIRPAAGVVLNIAEDHLDWHGSAEAYAEAKSRVLTGAVAVAGLDDEPAAALLAAAPAPRRVGVTLSEPAPGELGVQNGMLIDRAFGPDDTPVELIPVAAIRPAGPTGIVDALAAAALARSHGIAAADIEAGLRAFEPGAHRAVVVAERDGVQFIDDSKATNPHAAAASLRGHAAVVWLAGGLLKGASVDELVAEIGERLAAVVLFGADRASLAAALTRHAPDVPVHEVATGDDKAMSEVVDIAIRVANPGETVLLAPAAASMDMFTDYAHRGDAFAAAVRDRLASADADGLRIDPREPDPTPTPVGQTGRSRDVERGGLV</sequence>
<dbReference type="EC" id="6.3.2.9" evidence="9 10"/>
<dbReference type="GO" id="GO:0004326">
    <property type="term" value="F:tetrahydrofolylpolyglutamate synthase activity"/>
    <property type="evidence" value="ECO:0007669"/>
    <property type="project" value="InterPro"/>
</dbReference>
<dbReference type="Pfam" id="PF02875">
    <property type="entry name" value="Mur_ligase_C"/>
    <property type="match status" value="1"/>
</dbReference>
<feature type="compositionally biased region" description="Basic and acidic residues" evidence="11">
    <location>
        <begin position="485"/>
        <end position="496"/>
    </location>
</feature>
<dbReference type="Pfam" id="PF08245">
    <property type="entry name" value="Mur_ligase_M"/>
    <property type="match status" value="1"/>
</dbReference>
<dbReference type="GO" id="GO:0008764">
    <property type="term" value="F:UDP-N-acetylmuramoylalanine-D-glutamate ligase activity"/>
    <property type="evidence" value="ECO:0007669"/>
    <property type="project" value="UniProtKB-UniRule"/>
</dbReference>
<dbReference type="AlphaFoldDB" id="A0AAC9HNS0"/>
<dbReference type="GO" id="GO:0051301">
    <property type="term" value="P:cell division"/>
    <property type="evidence" value="ECO:0007669"/>
    <property type="project" value="UniProtKB-KW"/>
</dbReference>
<evidence type="ECO:0000256" key="7">
    <source>
        <dbReference type="ARBA" id="ARBA00022840"/>
    </source>
</evidence>
<evidence type="ECO:0000259" key="12">
    <source>
        <dbReference type="Pfam" id="PF02875"/>
    </source>
</evidence>
<comment type="subcellular location">
    <subcellularLocation>
        <location evidence="1 9 10">Cytoplasm</location>
    </subcellularLocation>
</comment>
<comment type="catalytic activity">
    <reaction evidence="9 10">
        <text>UDP-N-acetyl-alpha-D-muramoyl-L-alanine + D-glutamate + ATP = UDP-N-acetyl-alpha-D-muramoyl-L-alanyl-D-glutamate + ADP + phosphate + H(+)</text>
        <dbReference type="Rhea" id="RHEA:16429"/>
        <dbReference type="ChEBI" id="CHEBI:15378"/>
        <dbReference type="ChEBI" id="CHEBI:29986"/>
        <dbReference type="ChEBI" id="CHEBI:30616"/>
        <dbReference type="ChEBI" id="CHEBI:43474"/>
        <dbReference type="ChEBI" id="CHEBI:83898"/>
        <dbReference type="ChEBI" id="CHEBI:83900"/>
        <dbReference type="ChEBI" id="CHEBI:456216"/>
        <dbReference type="EC" id="6.3.2.9"/>
    </reaction>
</comment>
<dbReference type="Proteomes" id="UP000095210">
    <property type="component" value="Chromosome"/>
</dbReference>
<comment type="pathway">
    <text evidence="2 9 10">Cell wall biogenesis; peptidoglycan biosynthesis.</text>
</comment>
<feature type="compositionally biased region" description="Basic and acidic residues" evidence="11">
    <location>
        <begin position="507"/>
        <end position="517"/>
    </location>
</feature>
<keyword evidence="6 9" id="KW-0547">Nucleotide-binding</keyword>
<dbReference type="SUPFAM" id="SSF53623">
    <property type="entry name" value="MurD-like peptide ligases, catalytic domain"/>
    <property type="match status" value="1"/>
</dbReference>
<evidence type="ECO:0000256" key="11">
    <source>
        <dbReference type="SAM" id="MobiDB-lite"/>
    </source>
</evidence>
<dbReference type="PANTHER" id="PTHR43692:SF1">
    <property type="entry name" value="UDP-N-ACETYLMURAMOYLALANINE--D-GLUTAMATE LIGASE"/>
    <property type="match status" value="1"/>
</dbReference>
<evidence type="ECO:0000313" key="14">
    <source>
        <dbReference type="EMBL" id="AOS62710.1"/>
    </source>
</evidence>
<evidence type="ECO:0000313" key="15">
    <source>
        <dbReference type="Proteomes" id="UP000095210"/>
    </source>
</evidence>
<feature type="domain" description="Mur ligase central" evidence="13">
    <location>
        <begin position="139"/>
        <end position="252"/>
    </location>
</feature>
<evidence type="ECO:0000256" key="5">
    <source>
        <dbReference type="ARBA" id="ARBA00022618"/>
    </source>
</evidence>
<comment type="function">
    <text evidence="9 10">Cell wall formation. Catalyzes the addition of glutamate to the nucleotide precursor UDP-N-acetylmuramoyl-L-alanine (UMA).</text>
</comment>
<dbReference type="SUPFAM" id="SSF51984">
    <property type="entry name" value="MurCD N-terminal domain"/>
    <property type="match status" value="1"/>
</dbReference>
<dbReference type="GO" id="GO:0009252">
    <property type="term" value="P:peptidoglycan biosynthetic process"/>
    <property type="evidence" value="ECO:0007669"/>
    <property type="project" value="UniProtKB-UniRule"/>
</dbReference>
<dbReference type="GO" id="GO:0005524">
    <property type="term" value="F:ATP binding"/>
    <property type="evidence" value="ECO:0007669"/>
    <property type="project" value="UniProtKB-UniRule"/>
</dbReference>
<keyword evidence="7 9" id="KW-0067">ATP-binding</keyword>
<dbReference type="PANTHER" id="PTHR43692">
    <property type="entry name" value="UDP-N-ACETYLMURAMOYLALANINE--D-GLUTAMATE LIGASE"/>
    <property type="match status" value="1"/>
</dbReference>
<evidence type="ECO:0000256" key="6">
    <source>
        <dbReference type="ARBA" id="ARBA00022741"/>
    </source>
</evidence>
<evidence type="ECO:0000256" key="8">
    <source>
        <dbReference type="ARBA" id="ARBA00023306"/>
    </source>
</evidence>
<evidence type="ECO:0000259" key="13">
    <source>
        <dbReference type="Pfam" id="PF08245"/>
    </source>
</evidence>
<dbReference type="Gene3D" id="3.40.50.720">
    <property type="entry name" value="NAD(P)-binding Rossmann-like Domain"/>
    <property type="match status" value="1"/>
</dbReference>
<gene>
    <name evidence="9" type="primary">murD</name>
    <name evidence="14" type="ORF">TL08_09475</name>
</gene>
<evidence type="ECO:0000256" key="9">
    <source>
        <dbReference type="HAMAP-Rule" id="MF_00639"/>
    </source>
</evidence>
<dbReference type="GO" id="GO:0008360">
    <property type="term" value="P:regulation of cell shape"/>
    <property type="evidence" value="ECO:0007669"/>
    <property type="project" value="UniProtKB-KW"/>
</dbReference>
<keyword evidence="9 10" id="KW-0573">Peptidoglycan synthesis</keyword>
<keyword evidence="8 9" id="KW-0131">Cell cycle</keyword>
<name>A0AAC9HNS0_9PSEU</name>
<feature type="binding site" evidence="9">
    <location>
        <begin position="141"/>
        <end position="147"/>
    </location>
    <ligand>
        <name>ATP</name>
        <dbReference type="ChEBI" id="CHEBI:30616"/>
    </ligand>
</feature>
<dbReference type="EMBL" id="CP014859">
    <property type="protein sequence ID" value="AOS62710.1"/>
    <property type="molecule type" value="Genomic_DNA"/>
</dbReference>
<dbReference type="GO" id="GO:0071555">
    <property type="term" value="P:cell wall organization"/>
    <property type="evidence" value="ECO:0007669"/>
    <property type="project" value="UniProtKB-KW"/>
</dbReference>
<evidence type="ECO:0000256" key="4">
    <source>
        <dbReference type="ARBA" id="ARBA00022598"/>
    </source>
</evidence>
<feature type="region of interest" description="Disordered" evidence="11">
    <location>
        <begin position="485"/>
        <end position="517"/>
    </location>
</feature>
<dbReference type="NCBIfam" id="TIGR01087">
    <property type="entry name" value="murD"/>
    <property type="match status" value="1"/>
</dbReference>
<dbReference type="SUPFAM" id="SSF53244">
    <property type="entry name" value="MurD-like peptide ligases, peptide-binding domain"/>
    <property type="match status" value="1"/>
</dbReference>
<evidence type="ECO:0000256" key="2">
    <source>
        <dbReference type="ARBA" id="ARBA00004752"/>
    </source>
</evidence>
<keyword evidence="5 9" id="KW-0132">Cell division</keyword>
<dbReference type="PROSITE" id="PS01011">
    <property type="entry name" value="FOLYLPOLYGLU_SYNT_1"/>
    <property type="match status" value="1"/>
</dbReference>
<keyword evidence="9 10" id="KW-0961">Cell wall biogenesis/degradation</keyword>
<evidence type="ECO:0000256" key="3">
    <source>
        <dbReference type="ARBA" id="ARBA00022490"/>
    </source>
</evidence>
<reference evidence="15" key="1">
    <citation type="submission" date="2016-03" db="EMBL/GenBank/DDBJ databases">
        <title>Complete genome sequence of the type strain Actinoalloteichus hymeniacidonis DSM 45092.</title>
        <authorList>
            <person name="Schaffert L."/>
            <person name="Albersmeier A."/>
            <person name="Winkler A."/>
            <person name="Kalinowski J."/>
            <person name="Zotchev S."/>
            <person name="Ruckert C."/>
        </authorList>
    </citation>
    <scope>NUCLEOTIDE SEQUENCE [LARGE SCALE GENOMIC DNA]</scope>
    <source>
        <strain evidence="15">HPA177(T) (DSM 45092(T))</strain>
    </source>
</reference>
<dbReference type="KEGG" id="ahm:TL08_09475"/>
<dbReference type="Pfam" id="PF21799">
    <property type="entry name" value="MurD-like_N"/>
    <property type="match status" value="1"/>
</dbReference>
<dbReference type="InterPro" id="IPR018109">
    <property type="entry name" value="Folylpolyglutamate_synth_CS"/>
</dbReference>
<proteinExistence type="inferred from homology"/>